<sequence length="340" mass="37676">MVRPLRVAAAQVGRIDRGTPRAAVISRLNALLDQAAEKGVKLAVFPETTFSTFFPRYWIEDEAEIAAYFEKEPVEGIAYCDTVKGFFDKAAALGVDVAIGYGEETPDGTRYNTASYVSDRKTVGKYRKVHLPGTFEPFSKDPSVTNQLEKYYFTPGDYGFKAFRAPSLKKACGGEKSPIVGQLICNDRRWAEGWRVYGLQGVEIMCIGYNTTAWAPQLWGIDPDSMTREEAYADAMFHHKLVCQANAYTNSTFLITSARCGNDDGIHPLISGSMIVDPEGHIVAENKTEEDELVVADIDLDACQQGKTKTFAFGKHRRVEHYGLICERVGVVEPEEPEAA</sequence>
<gene>
    <name evidence="3" type="ORF">RHTO0S_13e04940g</name>
</gene>
<dbReference type="InterPro" id="IPR036526">
    <property type="entry name" value="C-N_Hydrolase_sf"/>
</dbReference>
<dbReference type="OrthoDB" id="10250282at2759"/>
<reference evidence="3" key="1">
    <citation type="journal article" date="2014" name="Genome Announc.">
        <title>Draft genome sequence of Rhodosporidium toruloides CECT1137, an oleaginous yeast of biotechnological interest.</title>
        <authorList>
            <person name="Morin N."/>
            <person name="Calcas X."/>
            <person name="Devillers H."/>
            <person name="Durrens P."/>
            <person name="Sherman D.J."/>
            <person name="Nicaud J.-M."/>
            <person name="Neuveglise C."/>
        </authorList>
    </citation>
    <scope>NUCLEOTIDE SEQUENCE</scope>
    <source>
        <strain evidence="3">CECT1137</strain>
    </source>
</reference>
<dbReference type="SUPFAM" id="SSF56317">
    <property type="entry name" value="Carbon-nitrogen hydrolase"/>
    <property type="match status" value="1"/>
</dbReference>
<dbReference type="InterPro" id="IPR050345">
    <property type="entry name" value="Aliph_Amidase/BUP"/>
</dbReference>
<feature type="domain" description="CN hydrolase" evidence="2">
    <location>
        <begin position="5"/>
        <end position="300"/>
    </location>
</feature>
<protein>
    <submittedName>
        <fullName evidence="3">RHTO0S13e04940g1_1</fullName>
    </submittedName>
</protein>
<dbReference type="InterPro" id="IPR003010">
    <property type="entry name" value="C-N_Hydrolase"/>
</dbReference>
<dbReference type="AlphaFoldDB" id="A0A061BGK7"/>
<name>A0A061BGK7_RHOTO</name>
<evidence type="ECO:0000313" key="3">
    <source>
        <dbReference type="EMBL" id="CDR47033.1"/>
    </source>
</evidence>
<dbReference type="Pfam" id="PF00795">
    <property type="entry name" value="CN_hydrolase"/>
    <property type="match status" value="1"/>
</dbReference>
<evidence type="ECO:0000259" key="2">
    <source>
        <dbReference type="PROSITE" id="PS50263"/>
    </source>
</evidence>
<accession>A0A061BGK7</accession>
<dbReference type="GO" id="GO:0016811">
    <property type="term" value="F:hydrolase activity, acting on carbon-nitrogen (but not peptide) bonds, in linear amides"/>
    <property type="evidence" value="ECO:0007669"/>
    <property type="project" value="TreeGrafter"/>
</dbReference>
<proteinExistence type="predicted"/>
<dbReference type="Gene3D" id="3.60.110.10">
    <property type="entry name" value="Carbon-nitrogen hydrolase"/>
    <property type="match status" value="1"/>
</dbReference>
<dbReference type="PANTHER" id="PTHR43674:SF12">
    <property type="entry name" value="NITRILASE C965.09-RELATED"/>
    <property type="match status" value="1"/>
</dbReference>
<dbReference type="EMBL" id="LK052948">
    <property type="protein sequence ID" value="CDR47033.1"/>
    <property type="molecule type" value="Genomic_DNA"/>
</dbReference>
<dbReference type="PROSITE" id="PS50263">
    <property type="entry name" value="CN_HYDROLASE"/>
    <property type="match status" value="1"/>
</dbReference>
<organism evidence="3">
    <name type="scientific">Rhodotorula toruloides</name>
    <name type="common">Yeast</name>
    <name type="synonym">Rhodosporidium toruloides</name>
    <dbReference type="NCBI Taxonomy" id="5286"/>
    <lineage>
        <taxon>Eukaryota</taxon>
        <taxon>Fungi</taxon>
        <taxon>Dikarya</taxon>
        <taxon>Basidiomycota</taxon>
        <taxon>Pucciniomycotina</taxon>
        <taxon>Microbotryomycetes</taxon>
        <taxon>Sporidiobolales</taxon>
        <taxon>Sporidiobolaceae</taxon>
        <taxon>Rhodotorula</taxon>
    </lineage>
</organism>
<dbReference type="PANTHER" id="PTHR43674">
    <property type="entry name" value="NITRILASE C965.09-RELATED"/>
    <property type="match status" value="1"/>
</dbReference>
<keyword evidence="1" id="KW-0378">Hydrolase</keyword>
<evidence type="ECO:0000256" key="1">
    <source>
        <dbReference type="ARBA" id="ARBA00022801"/>
    </source>
</evidence>